<evidence type="ECO:0000313" key="2">
    <source>
        <dbReference type="EMBL" id="TLM76567.1"/>
    </source>
</evidence>
<dbReference type="EMBL" id="VANI01000013">
    <property type="protein sequence ID" value="TLM76567.1"/>
    <property type="molecule type" value="Genomic_DNA"/>
</dbReference>
<accession>A0ABY2UJZ1</accession>
<reference evidence="2 3" key="1">
    <citation type="submission" date="2019-05" db="EMBL/GenBank/DDBJ databases">
        <title>Microbulbifer harenosus sp. nov., an alginate-degrading bacterium isolated from coastal sand.</title>
        <authorList>
            <person name="Huang H."/>
            <person name="Mo K."/>
            <person name="Bao S."/>
        </authorList>
    </citation>
    <scope>NUCLEOTIDE SEQUENCE [LARGE SCALE GENOMIC DNA]</scope>
    <source>
        <strain evidence="2 3">HB161719</strain>
    </source>
</reference>
<dbReference type="Proteomes" id="UP000306791">
    <property type="component" value="Unassembled WGS sequence"/>
</dbReference>
<feature type="transmembrane region" description="Helical" evidence="1">
    <location>
        <begin position="80"/>
        <end position="99"/>
    </location>
</feature>
<proteinExistence type="predicted"/>
<evidence type="ECO:0000256" key="1">
    <source>
        <dbReference type="SAM" id="Phobius"/>
    </source>
</evidence>
<feature type="transmembrane region" description="Helical" evidence="1">
    <location>
        <begin position="206"/>
        <end position="223"/>
    </location>
</feature>
<keyword evidence="1" id="KW-0472">Membrane</keyword>
<keyword evidence="1" id="KW-0812">Transmembrane</keyword>
<dbReference type="InterPro" id="IPR032809">
    <property type="entry name" value="Put_HupE_UreJ"/>
</dbReference>
<gene>
    <name evidence="2" type="ORF">FDY93_12620</name>
</gene>
<organism evidence="2 3">
    <name type="scientific">Microbulbifer harenosus</name>
    <dbReference type="NCBI Taxonomy" id="2576840"/>
    <lineage>
        <taxon>Bacteria</taxon>
        <taxon>Pseudomonadati</taxon>
        <taxon>Pseudomonadota</taxon>
        <taxon>Gammaproteobacteria</taxon>
        <taxon>Cellvibrionales</taxon>
        <taxon>Microbulbiferaceae</taxon>
        <taxon>Microbulbifer</taxon>
    </lineage>
</organism>
<keyword evidence="1" id="KW-1133">Transmembrane helix</keyword>
<comment type="caution">
    <text evidence="2">The sequence shown here is derived from an EMBL/GenBank/DDBJ whole genome shotgun (WGS) entry which is preliminary data.</text>
</comment>
<name>A0ABY2UJZ1_9GAMM</name>
<feature type="transmembrane region" description="Helical" evidence="1">
    <location>
        <begin position="235"/>
        <end position="253"/>
    </location>
</feature>
<sequence>MYSWLPGQPYQSRTECRFLSAPKTTIFLPLSLPICRKPAFPTPTRCHSWSILIGTRNFPDTTAVRRSSPMTLHWIKNRSIRIALVGTLLFGISFLTQAHELRPPLLSPFQSTVPNFDVPSTDSIYSRDEIAQWPVSGKNAGMYFALGFTHMLLGMDHLLFVLALVVLVSGWRQLITTITAFTLAHSVTLSLAVLGIAGLPQEPVEVVIALSVAFVAVEILHKLEGRKTLTIRKPWLVAFGFGLLHGFGFAGALSDIGLPDHAIPLSLAVFNLGIEVGQLAFILAIGALGLVLRRMPSVHQWEVRTGHSATVASALPVAYLVGGLSVWWLMGRTIALVI</sequence>
<feature type="transmembrane region" description="Helical" evidence="1">
    <location>
        <begin position="265"/>
        <end position="291"/>
    </location>
</feature>
<protein>
    <submittedName>
        <fullName evidence="2">HupE/UreJ family protein</fullName>
    </submittedName>
</protein>
<evidence type="ECO:0000313" key="3">
    <source>
        <dbReference type="Proteomes" id="UP000306791"/>
    </source>
</evidence>
<feature type="transmembrane region" description="Helical" evidence="1">
    <location>
        <begin position="311"/>
        <end position="330"/>
    </location>
</feature>
<keyword evidence="3" id="KW-1185">Reference proteome</keyword>
<feature type="transmembrane region" description="Helical" evidence="1">
    <location>
        <begin position="180"/>
        <end position="200"/>
    </location>
</feature>
<feature type="transmembrane region" description="Helical" evidence="1">
    <location>
        <begin position="143"/>
        <end position="168"/>
    </location>
</feature>
<dbReference type="Pfam" id="PF13795">
    <property type="entry name" value="HupE_UreJ_2"/>
    <property type="match status" value="1"/>
</dbReference>